<protein>
    <submittedName>
        <fullName evidence="1">Uncharacterized protein</fullName>
    </submittedName>
</protein>
<sequence length="74" mass="8536">MQRLAFYLHDMYSFFKAVKSNLSKWLLHCQGNGHTEGKVQTEETVQNKGPMPFAAAPNETRLLPLQSHPVMTFW</sequence>
<accession>A0A085NFX5</accession>
<organism evidence="1">
    <name type="scientific">Trichuris suis</name>
    <name type="common">pig whipworm</name>
    <dbReference type="NCBI Taxonomy" id="68888"/>
    <lineage>
        <taxon>Eukaryota</taxon>
        <taxon>Metazoa</taxon>
        <taxon>Ecdysozoa</taxon>
        <taxon>Nematoda</taxon>
        <taxon>Enoplea</taxon>
        <taxon>Dorylaimia</taxon>
        <taxon>Trichinellida</taxon>
        <taxon>Trichuridae</taxon>
        <taxon>Trichuris</taxon>
    </lineage>
</organism>
<proteinExistence type="predicted"/>
<dbReference type="AlphaFoldDB" id="A0A085NFX5"/>
<evidence type="ECO:0000313" key="1">
    <source>
        <dbReference type="EMBL" id="KFD68371.1"/>
    </source>
</evidence>
<gene>
    <name evidence="1" type="ORF">M514_19417</name>
</gene>
<dbReference type="EMBL" id="KL367505">
    <property type="protein sequence ID" value="KFD68371.1"/>
    <property type="molecule type" value="Genomic_DNA"/>
</dbReference>
<reference evidence="1" key="1">
    <citation type="journal article" date="2014" name="Nat. Genet.">
        <title>Genome and transcriptome of the porcine whipworm Trichuris suis.</title>
        <authorList>
            <person name="Jex A.R."/>
            <person name="Nejsum P."/>
            <person name="Schwarz E.M."/>
            <person name="Hu L."/>
            <person name="Young N.D."/>
            <person name="Hall R.S."/>
            <person name="Korhonen P.K."/>
            <person name="Liao S."/>
            <person name="Thamsborg S."/>
            <person name="Xia J."/>
            <person name="Xu P."/>
            <person name="Wang S."/>
            <person name="Scheerlinck J.P."/>
            <person name="Hofmann A."/>
            <person name="Sternberg P.W."/>
            <person name="Wang J."/>
            <person name="Gasser R.B."/>
        </authorList>
    </citation>
    <scope>NUCLEOTIDE SEQUENCE [LARGE SCALE GENOMIC DNA]</scope>
    <source>
        <strain evidence="1">DCEP-RM93F</strain>
    </source>
</reference>
<name>A0A085NFX5_9BILA</name>
<dbReference type="Proteomes" id="UP000030758">
    <property type="component" value="Unassembled WGS sequence"/>
</dbReference>